<comment type="function">
    <text evidence="6">Serine protease involved in intramembrane proteolysis.</text>
</comment>
<keyword evidence="3 6" id="KW-0812">Transmembrane</keyword>
<comment type="similarity">
    <text evidence="2 6">Belongs to the peptidase S54 family.</text>
</comment>
<feature type="domain" description="Peptidase S54 rhomboid" evidence="7">
    <location>
        <begin position="122"/>
        <end position="258"/>
    </location>
</feature>
<evidence type="ECO:0000256" key="2">
    <source>
        <dbReference type="ARBA" id="ARBA00009045"/>
    </source>
</evidence>
<keyword evidence="5 6" id="KW-0472">Membrane</keyword>
<dbReference type="EC" id="3.4.21.105" evidence="6"/>
<feature type="transmembrane region" description="Helical" evidence="6">
    <location>
        <begin position="164"/>
        <end position="182"/>
    </location>
</feature>
<evidence type="ECO:0000256" key="5">
    <source>
        <dbReference type="ARBA" id="ARBA00023136"/>
    </source>
</evidence>
<dbReference type="GO" id="GO:0016020">
    <property type="term" value="C:membrane"/>
    <property type="evidence" value="ECO:0007669"/>
    <property type="project" value="UniProtKB-SubCell"/>
</dbReference>
<dbReference type="Proteomes" id="UP000241394">
    <property type="component" value="Chromosome LG4"/>
</dbReference>
<comment type="subcellular location">
    <subcellularLocation>
        <location evidence="1 6">Membrane</location>
        <topology evidence="1 6">Multi-pass membrane protein</topology>
    </subcellularLocation>
</comment>
<dbReference type="InterPro" id="IPR022764">
    <property type="entry name" value="Peptidase_S54_rhomboid_dom"/>
</dbReference>
<feature type="transmembrane region" description="Helical" evidence="6">
    <location>
        <begin position="216"/>
        <end position="235"/>
    </location>
</feature>
<sequence length="386" mass="42537">MAETTKDHTQIEINPPPPLRLSIDSIPDEYGKEQRVPFFGHLLRRKRENTWVISLFIIGHLVAFAATMIVNDCWQNSHGDCLLKPLGRLSFQPLSENPLLGPSASALDAMGALRQMFMTKHHKFWSVFTSPWLHAGVVHLIINLSSVVFVGIHLEQEFGALRIGIIYIISAISGSLVATLFLRDRPSVASPGALFGLLGAMLSGLIRNWKLYSDKFAALVAILSISVINLVLGLLPYVDNFANIGGFISGFLLGFVLLFSPQIGKMDQNKGGLLDYKVKWSVKFREKLDRPVLRSVSLVLFSLLLAGVIVAAVHGVNLNKYCGGCQYVDCVPSKWWSCSDKLMHCETCVSGGRLSLTCVGSDKFRVFPFTGISQARVEDLCNLICS</sequence>
<keyword evidence="6" id="KW-0645">Protease</keyword>
<dbReference type="InterPro" id="IPR035952">
    <property type="entry name" value="Rhomboid-like_sf"/>
</dbReference>
<proteinExistence type="inferred from homology"/>
<dbReference type="SUPFAM" id="SSF144091">
    <property type="entry name" value="Rhomboid-like"/>
    <property type="match status" value="1"/>
</dbReference>
<dbReference type="Pfam" id="PF01694">
    <property type="entry name" value="Rhomboid"/>
    <property type="match status" value="1"/>
</dbReference>
<dbReference type="AlphaFoldDB" id="A0A2R6RP94"/>
<dbReference type="STRING" id="1590841.A0A2R6RP94"/>
<dbReference type="Gramene" id="PSS31858">
    <property type="protein sequence ID" value="PSS31858"/>
    <property type="gene ID" value="CEY00_Acc05117"/>
</dbReference>
<dbReference type="PANTHER" id="PTHR22936">
    <property type="entry name" value="RHOMBOID-RELATED"/>
    <property type="match status" value="1"/>
</dbReference>
<reference evidence="9" key="2">
    <citation type="journal article" date="2018" name="BMC Genomics">
        <title>A manually annotated Actinidia chinensis var. chinensis (kiwifruit) genome highlights the challenges associated with draft genomes and gene prediction in plants.</title>
        <authorList>
            <person name="Pilkington S.M."/>
            <person name="Crowhurst R."/>
            <person name="Hilario E."/>
            <person name="Nardozza S."/>
            <person name="Fraser L."/>
            <person name="Peng Y."/>
            <person name="Gunaseelan K."/>
            <person name="Simpson R."/>
            <person name="Tahir J."/>
            <person name="Deroles S.C."/>
            <person name="Templeton K."/>
            <person name="Luo Z."/>
            <person name="Davy M."/>
            <person name="Cheng C."/>
            <person name="McNeilage M."/>
            <person name="Scaglione D."/>
            <person name="Liu Y."/>
            <person name="Zhang Q."/>
            <person name="Datson P."/>
            <person name="De Silva N."/>
            <person name="Gardiner S.E."/>
            <person name="Bassett H."/>
            <person name="Chagne D."/>
            <person name="McCallum J."/>
            <person name="Dzierzon H."/>
            <person name="Deng C."/>
            <person name="Wang Y.Y."/>
            <person name="Barron L."/>
            <person name="Manako K."/>
            <person name="Bowen J."/>
            <person name="Foster T.M."/>
            <person name="Erridge Z.A."/>
            <person name="Tiffin H."/>
            <person name="Waite C.N."/>
            <person name="Davies K.M."/>
            <person name="Grierson E.P."/>
            <person name="Laing W.A."/>
            <person name="Kirk R."/>
            <person name="Chen X."/>
            <person name="Wood M."/>
            <person name="Montefiori M."/>
            <person name="Brummell D.A."/>
            <person name="Schwinn K.E."/>
            <person name="Catanach A."/>
            <person name="Fullerton C."/>
            <person name="Li D."/>
            <person name="Meiyalaghan S."/>
            <person name="Nieuwenhuizen N."/>
            <person name="Read N."/>
            <person name="Prakash R."/>
            <person name="Hunter D."/>
            <person name="Zhang H."/>
            <person name="McKenzie M."/>
            <person name="Knabel M."/>
            <person name="Harris A."/>
            <person name="Allan A.C."/>
            <person name="Gleave A."/>
            <person name="Chen A."/>
            <person name="Janssen B.J."/>
            <person name="Plunkett B."/>
            <person name="Ampomah-Dwamena C."/>
            <person name="Voogd C."/>
            <person name="Leif D."/>
            <person name="Lafferty D."/>
            <person name="Souleyre E.J.F."/>
            <person name="Varkonyi-Gasic E."/>
            <person name="Gambi F."/>
            <person name="Hanley J."/>
            <person name="Yao J.L."/>
            <person name="Cheung J."/>
            <person name="David K.M."/>
            <person name="Warren B."/>
            <person name="Marsh K."/>
            <person name="Snowden K.C."/>
            <person name="Lin-Wang K."/>
            <person name="Brian L."/>
            <person name="Martinez-Sanchez M."/>
            <person name="Wang M."/>
            <person name="Ileperuma N."/>
            <person name="Macnee N."/>
            <person name="Campin R."/>
            <person name="McAtee P."/>
            <person name="Drummond R.S.M."/>
            <person name="Espley R.V."/>
            <person name="Ireland H.S."/>
            <person name="Wu R."/>
            <person name="Atkinson R.G."/>
            <person name="Karunairetnam S."/>
            <person name="Bulley S."/>
            <person name="Chunkath S."/>
            <person name="Hanley Z."/>
            <person name="Storey R."/>
            <person name="Thrimawithana A.H."/>
            <person name="Thomson S."/>
            <person name="David C."/>
            <person name="Testolin R."/>
            <person name="Huang H."/>
            <person name="Hellens R.P."/>
            <person name="Schaffer R.J."/>
        </authorList>
    </citation>
    <scope>NUCLEOTIDE SEQUENCE [LARGE SCALE GENOMIC DNA]</scope>
    <source>
        <strain evidence="9">cv. Red5</strain>
    </source>
</reference>
<dbReference type="Gene3D" id="1.20.1540.10">
    <property type="entry name" value="Rhomboid-like"/>
    <property type="match status" value="1"/>
</dbReference>
<dbReference type="EMBL" id="NKQK01000004">
    <property type="protein sequence ID" value="PSS31858.1"/>
    <property type="molecule type" value="Genomic_DNA"/>
</dbReference>
<evidence type="ECO:0000259" key="7">
    <source>
        <dbReference type="Pfam" id="PF01694"/>
    </source>
</evidence>
<name>A0A2R6RP94_ACTCC</name>
<accession>A0A2R6RP94</accession>
<keyword evidence="6" id="KW-0378">Hydrolase</keyword>
<feature type="transmembrane region" description="Helical" evidence="6">
    <location>
        <begin position="51"/>
        <end position="70"/>
    </location>
</feature>
<reference evidence="8 9" key="1">
    <citation type="submission" date="2017-07" db="EMBL/GenBank/DDBJ databases">
        <title>An improved, manually edited Actinidia chinensis var. chinensis (kiwifruit) genome highlights the challenges associated with draft genomes and gene prediction in plants.</title>
        <authorList>
            <person name="Pilkington S."/>
            <person name="Crowhurst R."/>
            <person name="Hilario E."/>
            <person name="Nardozza S."/>
            <person name="Fraser L."/>
            <person name="Peng Y."/>
            <person name="Gunaseelan K."/>
            <person name="Simpson R."/>
            <person name="Tahir J."/>
            <person name="Deroles S."/>
            <person name="Templeton K."/>
            <person name="Luo Z."/>
            <person name="Davy M."/>
            <person name="Cheng C."/>
            <person name="Mcneilage M."/>
            <person name="Scaglione D."/>
            <person name="Liu Y."/>
            <person name="Zhang Q."/>
            <person name="Datson P."/>
            <person name="De Silva N."/>
            <person name="Gardiner S."/>
            <person name="Bassett H."/>
            <person name="Chagne D."/>
            <person name="Mccallum J."/>
            <person name="Dzierzon H."/>
            <person name="Deng C."/>
            <person name="Wang Y.-Y."/>
            <person name="Barron N."/>
            <person name="Manako K."/>
            <person name="Bowen J."/>
            <person name="Foster T."/>
            <person name="Erridge Z."/>
            <person name="Tiffin H."/>
            <person name="Waite C."/>
            <person name="Davies K."/>
            <person name="Grierson E."/>
            <person name="Laing W."/>
            <person name="Kirk R."/>
            <person name="Chen X."/>
            <person name="Wood M."/>
            <person name="Montefiori M."/>
            <person name="Brummell D."/>
            <person name="Schwinn K."/>
            <person name="Catanach A."/>
            <person name="Fullerton C."/>
            <person name="Li D."/>
            <person name="Meiyalaghan S."/>
            <person name="Nieuwenhuizen N."/>
            <person name="Read N."/>
            <person name="Prakash R."/>
            <person name="Hunter D."/>
            <person name="Zhang H."/>
            <person name="Mckenzie M."/>
            <person name="Knabel M."/>
            <person name="Harris A."/>
            <person name="Allan A."/>
            <person name="Chen A."/>
            <person name="Janssen B."/>
            <person name="Plunkett B."/>
            <person name="Dwamena C."/>
            <person name="Voogd C."/>
            <person name="Leif D."/>
            <person name="Lafferty D."/>
            <person name="Souleyre E."/>
            <person name="Varkonyi-Gasic E."/>
            <person name="Gambi F."/>
            <person name="Hanley J."/>
            <person name="Yao J.-L."/>
            <person name="Cheung J."/>
            <person name="David K."/>
            <person name="Warren B."/>
            <person name="Marsh K."/>
            <person name="Snowden K."/>
            <person name="Lin-Wang K."/>
            <person name="Brian L."/>
            <person name="Martinez-Sanchez M."/>
            <person name="Wang M."/>
            <person name="Ileperuma N."/>
            <person name="Macnee N."/>
            <person name="Campin R."/>
            <person name="Mcatee P."/>
            <person name="Drummond R."/>
            <person name="Espley R."/>
            <person name="Ireland H."/>
            <person name="Wu R."/>
            <person name="Atkinson R."/>
            <person name="Karunairetnam S."/>
            <person name="Bulley S."/>
            <person name="Chunkath S."/>
            <person name="Hanley Z."/>
            <person name="Storey R."/>
            <person name="Thrimawithana A."/>
            <person name="Thomson S."/>
            <person name="David C."/>
            <person name="Testolin R."/>
        </authorList>
    </citation>
    <scope>NUCLEOTIDE SEQUENCE [LARGE SCALE GENOMIC DNA]</scope>
    <source>
        <strain evidence="9">cv. Red5</strain>
        <tissue evidence="8">Young leaf</tissue>
    </source>
</reference>
<comment type="catalytic activity">
    <reaction evidence="6">
        <text>Cleaves type-1 transmembrane domains using a catalytic dyad composed of serine and histidine that are contributed by different transmembrane domains.</text>
        <dbReference type="EC" id="3.4.21.105"/>
    </reaction>
</comment>
<keyword evidence="9" id="KW-1185">Reference proteome</keyword>
<evidence type="ECO:0000256" key="6">
    <source>
        <dbReference type="RuleBase" id="RU362115"/>
    </source>
</evidence>
<comment type="caution">
    <text evidence="8">The sequence shown here is derived from an EMBL/GenBank/DDBJ whole genome shotgun (WGS) entry which is preliminary data.</text>
</comment>
<keyword evidence="4 6" id="KW-1133">Transmembrane helix</keyword>
<dbReference type="GO" id="GO:0004252">
    <property type="term" value="F:serine-type endopeptidase activity"/>
    <property type="evidence" value="ECO:0007669"/>
    <property type="project" value="InterPro"/>
</dbReference>
<evidence type="ECO:0000256" key="3">
    <source>
        <dbReference type="ARBA" id="ARBA00022692"/>
    </source>
</evidence>
<evidence type="ECO:0000313" key="9">
    <source>
        <dbReference type="Proteomes" id="UP000241394"/>
    </source>
</evidence>
<evidence type="ECO:0000313" key="8">
    <source>
        <dbReference type="EMBL" id="PSS31858.1"/>
    </source>
</evidence>
<dbReference type="FunCoup" id="A0A2R6RP94">
    <property type="interactions" value="56"/>
</dbReference>
<gene>
    <name evidence="8" type="ORF">CEY00_Acc05117</name>
</gene>
<organism evidence="8 9">
    <name type="scientific">Actinidia chinensis var. chinensis</name>
    <name type="common">Chinese soft-hair kiwi</name>
    <dbReference type="NCBI Taxonomy" id="1590841"/>
    <lineage>
        <taxon>Eukaryota</taxon>
        <taxon>Viridiplantae</taxon>
        <taxon>Streptophyta</taxon>
        <taxon>Embryophyta</taxon>
        <taxon>Tracheophyta</taxon>
        <taxon>Spermatophyta</taxon>
        <taxon>Magnoliopsida</taxon>
        <taxon>eudicotyledons</taxon>
        <taxon>Gunneridae</taxon>
        <taxon>Pentapetalae</taxon>
        <taxon>asterids</taxon>
        <taxon>Ericales</taxon>
        <taxon>Actinidiaceae</taxon>
        <taxon>Actinidia</taxon>
    </lineage>
</organism>
<dbReference type="InParanoid" id="A0A2R6RP94"/>
<dbReference type="OMA" id="INSYCTW"/>
<dbReference type="InterPro" id="IPR002610">
    <property type="entry name" value="Peptidase_S54_rhomboid-like"/>
</dbReference>
<dbReference type="GO" id="GO:0006508">
    <property type="term" value="P:proteolysis"/>
    <property type="evidence" value="ECO:0007669"/>
    <property type="project" value="UniProtKB-KW"/>
</dbReference>
<protein>
    <recommendedName>
        <fullName evidence="6">RHOMBOID-like protein</fullName>
        <ecNumber evidence="6">3.4.21.105</ecNumber>
    </recommendedName>
</protein>
<feature type="transmembrane region" description="Helical" evidence="6">
    <location>
        <begin position="132"/>
        <end position="152"/>
    </location>
</feature>
<feature type="transmembrane region" description="Helical" evidence="6">
    <location>
        <begin position="241"/>
        <end position="260"/>
    </location>
</feature>
<feature type="transmembrane region" description="Helical" evidence="6">
    <location>
        <begin position="292"/>
        <end position="316"/>
    </location>
</feature>
<evidence type="ECO:0000256" key="4">
    <source>
        <dbReference type="ARBA" id="ARBA00022989"/>
    </source>
</evidence>
<dbReference type="PANTHER" id="PTHR22936:SF75">
    <property type="entry name" value="RHOMBOID-LIKE PROTEIN 8"/>
    <property type="match status" value="1"/>
</dbReference>
<dbReference type="OrthoDB" id="418595at2759"/>
<keyword evidence="6" id="KW-0720">Serine protease</keyword>
<feature type="transmembrane region" description="Helical" evidence="6">
    <location>
        <begin position="188"/>
        <end position="209"/>
    </location>
</feature>
<evidence type="ECO:0000256" key="1">
    <source>
        <dbReference type="ARBA" id="ARBA00004141"/>
    </source>
</evidence>